<protein>
    <submittedName>
        <fullName evidence="1">YkgJ family cysteine cluster protein</fullName>
    </submittedName>
</protein>
<dbReference type="Pfam" id="PF03692">
    <property type="entry name" value="CxxCxxCC"/>
    <property type="match status" value="1"/>
</dbReference>
<evidence type="ECO:0000313" key="1">
    <source>
        <dbReference type="EMBL" id="MBC8360992.1"/>
    </source>
</evidence>
<name>A0A8J6NK25_9BACT</name>
<dbReference type="Proteomes" id="UP000603434">
    <property type="component" value="Unassembled WGS sequence"/>
</dbReference>
<sequence length="124" mass="14127">MEHNPCLQCGACCALFRASFYWAETDEFTPGGVPAEMTYKLNDFRVAMKGTERQPPRCAALIGEIGRKVCCNIYDRRASVCREFEPSWQNHQSNPRCNQARLVWGLKPLSPDSWHDTSRFPKAA</sequence>
<dbReference type="EMBL" id="JACNJH010000116">
    <property type="protein sequence ID" value="MBC8360992.1"/>
    <property type="molecule type" value="Genomic_DNA"/>
</dbReference>
<reference evidence="1 2" key="1">
    <citation type="submission" date="2020-08" db="EMBL/GenBank/DDBJ databases">
        <title>Bridging the membrane lipid divide: bacteria of the FCB group superphylum have the potential to synthesize archaeal ether lipids.</title>
        <authorList>
            <person name="Villanueva L."/>
            <person name="Von Meijenfeldt F.A.B."/>
            <person name="Westbye A.B."/>
            <person name="Yadav S."/>
            <person name="Hopmans E.C."/>
            <person name="Dutilh B.E."/>
            <person name="Sinninghe Damste J.S."/>
        </authorList>
    </citation>
    <scope>NUCLEOTIDE SEQUENCE [LARGE SCALE GENOMIC DNA]</scope>
    <source>
        <strain evidence="1">NIOZ-UU30</strain>
    </source>
</reference>
<organism evidence="1 2">
    <name type="scientific">Candidatus Desulfatibia profunda</name>
    <dbReference type="NCBI Taxonomy" id="2841695"/>
    <lineage>
        <taxon>Bacteria</taxon>
        <taxon>Pseudomonadati</taxon>
        <taxon>Thermodesulfobacteriota</taxon>
        <taxon>Desulfobacteria</taxon>
        <taxon>Desulfobacterales</taxon>
        <taxon>Desulfobacterales incertae sedis</taxon>
        <taxon>Candidatus Desulfatibia</taxon>
    </lineage>
</organism>
<proteinExistence type="predicted"/>
<gene>
    <name evidence="1" type="ORF">H8E23_06320</name>
</gene>
<comment type="caution">
    <text evidence="1">The sequence shown here is derived from an EMBL/GenBank/DDBJ whole genome shotgun (WGS) entry which is preliminary data.</text>
</comment>
<accession>A0A8J6NK25</accession>
<dbReference type="AlphaFoldDB" id="A0A8J6NK25"/>
<dbReference type="InterPro" id="IPR005358">
    <property type="entry name" value="Puta_zinc/iron-chelating_dom"/>
</dbReference>
<evidence type="ECO:0000313" key="2">
    <source>
        <dbReference type="Proteomes" id="UP000603434"/>
    </source>
</evidence>